<evidence type="ECO:0000313" key="1">
    <source>
        <dbReference type="EMBL" id="GMF19007.1"/>
    </source>
</evidence>
<evidence type="ECO:0000313" key="2">
    <source>
        <dbReference type="Proteomes" id="UP001165083"/>
    </source>
</evidence>
<name>A0A9W6TSU7_9STRA</name>
<reference evidence="1" key="1">
    <citation type="submission" date="2023-04" db="EMBL/GenBank/DDBJ databases">
        <title>Phytophthora lilii NBRC 32176.</title>
        <authorList>
            <person name="Ichikawa N."/>
            <person name="Sato H."/>
            <person name="Tonouchi N."/>
        </authorList>
    </citation>
    <scope>NUCLEOTIDE SEQUENCE</scope>
    <source>
        <strain evidence="1">NBRC 32176</strain>
    </source>
</reference>
<dbReference type="InterPro" id="IPR029033">
    <property type="entry name" value="His_PPase_superfam"/>
</dbReference>
<dbReference type="GO" id="GO:0005737">
    <property type="term" value="C:cytoplasm"/>
    <property type="evidence" value="ECO:0007669"/>
    <property type="project" value="TreeGrafter"/>
</dbReference>
<dbReference type="GO" id="GO:0016791">
    <property type="term" value="F:phosphatase activity"/>
    <property type="evidence" value="ECO:0007669"/>
    <property type="project" value="TreeGrafter"/>
</dbReference>
<comment type="caution">
    <text evidence="1">The sequence shown here is derived from an EMBL/GenBank/DDBJ whole genome shotgun (WGS) entry which is preliminary data.</text>
</comment>
<dbReference type="EMBL" id="BSXW01000332">
    <property type="protein sequence ID" value="GMF19007.1"/>
    <property type="molecule type" value="Genomic_DNA"/>
</dbReference>
<gene>
    <name evidence="1" type="ORF">Plil01_000720200</name>
</gene>
<sequence>MNAKNVAHGFQTVSTSWRYTSGFFVQGDPTLPSPISNAPRMGLVEGKTWHDVQNELDMKQQSGVQTRLVVFLRHGEGTHNVAIEKYGSDAWNSYYCKLPEYLDAPLTSKGVEQAMEASQRLNSEIETGLRIEHVLISPLERALRTFIIAFHDQAARTSSIPLELPREMLGVDTCDQRRNISEKRLQYPHLDFSSFTSDADPWWTPNHRESDAEIEARASKFLDLMFHNVSASTIGVVSHSVFGAALLRVIGHREYNIGTAEFLPLLIEEIASA</sequence>
<dbReference type="InterPro" id="IPR050275">
    <property type="entry name" value="PGM_Phosphatase"/>
</dbReference>
<dbReference type="SMART" id="SM00855">
    <property type="entry name" value="PGAM"/>
    <property type="match status" value="1"/>
</dbReference>
<accession>A0A9W6TSU7</accession>
<protein>
    <submittedName>
        <fullName evidence="1">Unnamed protein product</fullName>
    </submittedName>
</protein>
<dbReference type="PANTHER" id="PTHR48100">
    <property type="entry name" value="BROAD-SPECIFICITY PHOSPHATASE YOR283W-RELATED"/>
    <property type="match status" value="1"/>
</dbReference>
<proteinExistence type="predicted"/>
<dbReference type="AlphaFoldDB" id="A0A9W6TSU7"/>
<dbReference type="Pfam" id="PF00300">
    <property type="entry name" value="His_Phos_1"/>
    <property type="match status" value="1"/>
</dbReference>
<dbReference type="OrthoDB" id="160491at2759"/>
<dbReference type="PANTHER" id="PTHR48100:SF1">
    <property type="entry name" value="HISTIDINE PHOSPHATASE FAMILY PROTEIN-RELATED"/>
    <property type="match status" value="1"/>
</dbReference>
<dbReference type="SUPFAM" id="SSF53254">
    <property type="entry name" value="Phosphoglycerate mutase-like"/>
    <property type="match status" value="1"/>
</dbReference>
<dbReference type="Proteomes" id="UP001165083">
    <property type="component" value="Unassembled WGS sequence"/>
</dbReference>
<dbReference type="CDD" id="cd07067">
    <property type="entry name" value="HP_PGM_like"/>
    <property type="match status" value="1"/>
</dbReference>
<dbReference type="InterPro" id="IPR013078">
    <property type="entry name" value="His_Pase_superF_clade-1"/>
</dbReference>
<keyword evidence="2" id="KW-1185">Reference proteome</keyword>
<dbReference type="Gene3D" id="3.40.50.1240">
    <property type="entry name" value="Phosphoglycerate mutase-like"/>
    <property type="match status" value="1"/>
</dbReference>
<organism evidence="1 2">
    <name type="scientific">Phytophthora lilii</name>
    <dbReference type="NCBI Taxonomy" id="2077276"/>
    <lineage>
        <taxon>Eukaryota</taxon>
        <taxon>Sar</taxon>
        <taxon>Stramenopiles</taxon>
        <taxon>Oomycota</taxon>
        <taxon>Peronosporomycetes</taxon>
        <taxon>Peronosporales</taxon>
        <taxon>Peronosporaceae</taxon>
        <taxon>Phytophthora</taxon>
    </lineage>
</organism>